<sequence length="369" mass="41019">MVSVNRNLMIVMNLFLIGLHFMSGCNEYNEDIDTELTDISAFVVTTDFQTGSFSTITLGSPHVLTSDIDTICPDAISRSWNGLIYIVGRYSCDSIQVLNPSENFSLFSEYSVGAGTNPQDIVVIKQEKAYISRLAAPQLLVVSPNSGQVLKEIDLSEYADADGLPELYTMYYLEDYHLLFIAVQRLDTTTYLNVAPSYVIVLNTETDEIEKVITLESINPFTEFIFVEESEKLLIGCNGLYGALDGGIEVIDILSLESEGLLVNESNLGGDILDFDYRKNIGYVLISDLEFNTRVLTIDMETGAIGAPLLETAGFFLNNVAINDRDELWILDRSPLLSGIHIFDALDRSFLEKINLSGLPPFWISFIAE</sequence>
<dbReference type="SUPFAM" id="SSF50969">
    <property type="entry name" value="YVTN repeat-like/Quinoprotein amine dehydrogenase"/>
    <property type="match status" value="1"/>
</dbReference>
<dbReference type="PROSITE" id="PS51257">
    <property type="entry name" value="PROKAR_LIPOPROTEIN"/>
    <property type="match status" value="1"/>
</dbReference>
<evidence type="ECO:0000313" key="2">
    <source>
        <dbReference type="Proteomes" id="UP001594351"/>
    </source>
</evidence>
<accession>A0ABV6Z1R1</accession>
<reference evidence="1 2" key="1">
    <citation type="submission" date="2024-09" db="EMBL/GenBank/DDBJ databases">
        <title>Laminarin stimulates single cell rates of sulfate reduction while oxygen inhibits transcriptomic activity in coastal marine sediment.</title>
        <authorList>
            <person name="Lindsay M."/>
            <person name="Orcutt B."/>
            <person name="Emerson D."/>
            <person name="Stepanauskas R."/>
            <person name="D'Angelo T."/>
        </authorList>
    </citation>
    <scope>NUCLEOTIDE SEQUENCE [LARGE SCALE GENOMIC DNA]</scope>
    <source>
        <strain evidence="1">SAG AM-311-K15</strain>
    </source>
</reference>
<dbReference type="InterPro" id="IPR015943">
    <property type="entry name" value="WD40/YVTN_repeat-like_dom_sf"/>
</dbReference>
<comment type="caution">
    <text evidence="1">The sequence shown here is derived from an EMBL/GenBank/DDBJ whole genome shotgun (WGS) entry which is preliminary data.</text>
</comment>
<evidence type="ECO:0000313" key="1">
    <source>
        <dbReference type="EMBL" id="MFC1852394.1"/>
    </source>
</evidence>
<dbReference type="InterPro" id="IPR011044">
    <property type="entry name" value="Quino_amine_DH_bsu"/>
</dbReference>
<dbReference type="Gene3D" id="2.130.10.10">
    <property type="entry name" value="YVTN repeat-like/Quinoprotein amine dehydrogenase"/>
    <property type="match status" value="1"/>
</dbReference>
<gene>
    <name evidence="1" type="ORF">ACFL27_19525</name>
</gene>
<keyword evidence="2" id="KW-1185">Reference proteome</keyword>
<organism evidence="1 2">
    <name type="scientific">candidate division CSSED10-310 bacterium</name>
    <dbReference type="NCBI Taxonomy" id="2855610"/>
    <lineage>
        <taxon>Bacteria</taxon>
        <taxon>Bacteria division CSSED10-310</taxon>
    </lineage>
</organism>
<proteinExistence type="predicted"/>
<dbReference type="EMBL" id="JBHPBY010000307">
    <property type="protein sequence ID" value="MFC1852394.1"/>
    <property type="molecule type" value="Genomic_DNA"/>
</dbReference>
<protein>
    <submittedName>
        <fullName evidence="1">Uncharacterized protein</fullName>
    </submittedName>
</protein>
<name>A0ABV6Z1R1_UNCC1</name>
<dbReference type="Proteomes" id="UP001594351">
    <property type="component" value="Unassembled WGS sequence"/>
</dbReference>